<dbReference type="NCBIfam" id="TIGR00675">
    <property type="entry name" value="dcm"/>
    <property type="match status" value="1"/>
</dbReference>
<feature type="active site" evidence="7">
    <location>
        <position position="86"/>
    </location>
</feature>
<protein>
    <recommendedName>
        <fullName evidence="1">DNA (cytosine-5-)-methyltransferase</fullName>
        <ecNumber evidence="1">2.1.1.37</ecNumber>
    </recommendedName>
</protein>
<dbReference type="InterPro" id="IPR001525">
    <property type="entry name" value="C5_MeTfrase"/>
</dbReference>
<evidence type="ECO:0000256" key="7">
    <source>
        <dbReference type="PROSITE-ProRule" id="PRU01016"/>
    </source>
</evidence>
<dbReference type="PANTHER" id="PTHR10629">
    <property type="entry name" value="CYTOSINE-SPECIFIC METHYLTRANSFERASE"/>
    <property type="match status" value="1"/>
</dbReference>
<dbReference type="InterPro" id="IPR029063">
    <property type="entry name" value="SAM-dependent_MTases_sf"/>
</dbReference>
<dbReference type="KEGG" id="tsa:AciPR4_4122"/>
<dbReference type="Gene3D" id="3.40.50.150">
    <property type="entry name" value="Vaccinia Virus protein VP39"/>
    <property type="match status" value="1"/>
</dbReference>
<dbReference type="GO" id="GO:0044027">
    <property type="term" value="P:negative regulation of gene expression via chromosomal CpG island methylation"/>
    <property type="evidence" value="ECO:0007669"/>
    <property type="project" value="TreeGrafter"/>
</dbReference>
<dbReference type="GO" id="GO:0032259">
    <property type="term" value="P:methylation"/>
    <property type="evidence" value="ECO:0007669"/>
    <property type="project" value="UniProtKB-KW"/>
</dbReference>
<evidence type="ECO:0000313" key="9">
    <source>
        <dbReference type="EMBL" id="ADV84870.1"/>
    </source>
</evidence>
<keyword evidence="4 7" id="KW-0949">S-adenosyl-L-methionine</keyword>
<dbReference type="Gene3D" id="3.90.120.10">
    <property type="entry name" value="DNA Methylase, subunit A, domain 2"/>
    <property type="match status" value="1"/>
</dbReference>
<gene>
    <name evidence="9" type="ordered locus">AciPR4_4122</name>
</gene>
<dbReference type="STRING" id="401053.AciPR4_4122"/>
<dbReference type="Proteomes" id="UP000006844">
    <property type="component" value="Chromosome"/>
</dbReference>
<dbReference type="EC" id="2.1.1.37" evidence="1"/>
<comment type="similarity">
    <text evidence="7 8">Belongs to the class I-like SAM-binding methyltransferase superfamily. C5-methyltransferase family.</text>
</comment>
<reference evidence="9 10" key="1">
    <citation type="journal article" date="2012" name="Stand. Genomic Sci.">
        <title>Complete genome sequence of Terriglobus saanensis type strain SP1PR4(T), an Acidobacteria from tundra soil.</title>
        <authorList>
            <person name="Rawat S.R."/>
            <person name="Mannisto M.K."/>
            <person name="Starovoytov V."/>
            <person name="Goodwin L."/>
            <person name="Nolan M."/>
            <person name="Hauser L."/>
            <person name="Land M."/>
            <person name="Davenport K.W."/>
            <person name="Woyke T."/>
            <person name="Haggblom M.M."/>
        </authorList>
    </citation>
    <scope>NUCLEOTIDE SEQUENCE</scope>
    <source>
        <strain evidence="10">ATCC BAA-1853 / DSM 23119 / SP1PR4</strain>
    </source>
</reference>
<dbReference type="Pfam" id="PF00145">
    <property type="entry name" value="DNA_methylase"/>
    <property type="match status" value="1"/>
</dbReference>
<dbReference type="GO" id="GO:0003677">
    <property type="term" value="F:DNA binding"/>
    <property type="evidence" value="ECO:0007669"/>
    <property type="project" value="TreeGrafter"/>
</dbReference>
<dbReference type="HOGENOM" id="CLU_006958_2_0_0"/>
<name>E8V5B1_TERSS</name>
<dbReference type="RefSeq" id="WP_013570600.1">
    <property type="nucleotide sequence ID" value="NC_014963.1"/>
</dbReference>
<sequence>MIMLQQPKFVSFFAGARGLDLGLEQAGWKCIAANEYDRAASDTIRLNEPDLPLYSEDVRNVTGKRLMKDLGVRPRELYAVVGGPPCQAFSTAGRRLGLNDERGNVFFHFLDLIAELQPKYAIFENVRGLLSAPLQHRPHNERGEGALSLQEDELPGGALKVILARLKSIGFEVTFNLYNTANFGVPQSRERLIFIASRDGKRVPHLTPTHDAKGASGLLPWVTFREAVAPLKSIDHHFVNFPAKRLEYYKLLAAGENWRSLPPELQAAAMGDSYHSGGGKTGFYRRLSWDKPSPTLVTRPNMKATDLCHPTELRPLSVEEYAAIQTFPPSYRFAGRLDDQYRQIGNAVPCHFAQQIAHHIRAFEEGKFAENRTLSPLSRYSNTDEASWIGAEKNQRVPNLFENEERLTA</sequence>
<dbReference type="InterPro" id="IPR050390">
    <property type="entry name" value="C5-Methyltransferase"/>
</dbReference>
<evidence type="ECO:0000256" key="3">
    <source>
        <dbReference type="ARBA" id="ARBA00022679"/>
    </source>
</evidence>
<organism evidence="9 10">
    <name type="scientific">Terriglobus saanensis (strain ATCC BAA-1853 / DSM 23119 / SP1PR4)</name>
    <dbReference type="NCBI Taxonomy" id="401053"/>
    <lineage>
        <taxon>Bacteria</taxon>
        <taxon>Pseudomonadati</taxon>
        <taxon>Acidobacteriota</taxon>
        <taxon>Terriglobia</taxon>
        <taxon>Terriglobales</taxon>
        <taxon>Acidobacteriaceae</taxon>
        <taxon>Terriglobus</taxon>
    </lineage>
</organism>
<dbReference type="AlphaFoldDB" id="E8V5B1"/>
<comment type="catalytic activity">
    <reaction evidence="6">
        <text>a 2'-deoxycytidine in DNA + S-adenosyl-L-methionine = a 5-methyl-2'-deoxycytidine in DNA + S-adenosyl-L-homocysteine + H(+)</text>
        <dbReference type="Rhea" id="RHEA:13681"/>
        <dbReference type="Rhea" id="RHEA-COMP:11369"/>
        <dbReference type="Rhea" id="RHEA-COMP:11370"/>
        <dbReference type="ChEBI" id="CHEBI:15378"/>
        <dbReference type="ChEBI" id="CHEBI:57856"/>
        <dbReference type="ChEBI" id="CHEBI:59789"/>
        <dbReference type="ChEBI" id="CHEBI:85452"/>
        <dbReference type="ChEBI" id="CHEBI:85454"/>
        <dbReference type="EC" id="2.1.1.37"/>
    </reaction>
</comment>
<dbReference type="eggNOG" id="COG0270">
    <property type="taxonomic scope" value="Bacteria"/>
</dbReference>
<keyword evidence="2 7" id="KW-0489">Methyltransferase</keyword>
<dbReference type="OrthoDB" id="9813719at2"/>
<keyword evidence="5" id="KW-0680">Restriction system</keyword>
<evidence type="ECO:0000256" key="1">
    <source>
        <dbReference type="ARBA" id="ARBA00011975"/>
    </source>
</evidence>
<evidence type="ECO:0000256" key="2">
    <source>
        <dbReference type="ARBA" id="ARBA00022603"/>
    </source>
</evidence>
<dbReference type="PRINTS" id="PR00105">
    <property type="entry name" value="C5METTRFRASE"/>
</dbReference>
<dbReference type="SUPFAM" id="SSF53335">
    <property type="entry name" value="S-adenosyl-L-methionine-dependent methyltransferases"/>
    <property type="match status" value="1"/>
</dbReference>
<evidence type="ECO:0000256" key="6">
    <source>
        <dbReference type="ARBA" id="ARBA00047422"/>
    </source>
</evidence>
<evidence type="ECO:0000256" key="4">
    <source>
        <dbReference type="ARBA" id="ARBA00022691"/>
    </source>
</evidence>
<evidence type="ECO:0000256" key="8">
    <source>
        <dbReference type="RuleBase" id="RU000416"/>
    </source>
</evidence>
<dbReference type="GO" id="GO:0003886">
    <property type="term" value="F:DNA (cytosine-5-)-methyltransferase activity"/>
    <property type="evidence" value="ECO:0007669"/>
    <property type="project" value="UniProtKB-EC"/>
</dbReference>
<dbReference type="REBASE" id="32173">
    <property type="entry name" value="M.TsaSORF4122P"/>
</dbReference>
<dbReference type="GO" id="GO:0009307">
    <property type="term" value="P:DNA restriction-modification system"/>
    <property type="evidence" value="ECO:0007669"/>
    <property type="project" value="UniProtKB-KW"/>
</dbReference>
<proteinExistence type="inferred from homology"/>
<keyword evidence="10" id="KW-1185">Reference proteome</keyword>
<evidence type="ECO:0000256" key="5">
    <source>
        <dbReference type="ARBA" id="ARBA00022747"/>
    </source>
</evidence>
<keyword evidence="3 7" id="KW-0808">Transferase</keyword>
<dbReference type="PANTHER" id="PTHR10629:SF52">
    <property type="entry name" value="DNA (CYTOSINE-5)-METHYLTRANSFERASE 1"/>
    <property type="match status" value="1"/>
</dbReference>
<dbReference type="EMBL" id="CP002467">
    <property type="protein sequence ID" value="ADV84870.1"/>
    <property type="molecule type" value="Genomic_DNA"/>
</dbReference>
<accession>E8V5B1</accession>
<dbReference type="PROSITE" id="PS51679">
    <property type="entry name" value="SAM_MT_C5"/>
    <property type="match status" value="1"/>
</dbReference>
<evidence type="ECO:0000313" key="10">
    <source>
        <dbReference type="Proteomes" id="UP000006844"/>
    </source>
</evidence>